<dbReference type="Pfam" id="PF21826">
    <property type="entry name" value="DUF6887"/>
    <property type="match status" value="1"/>
</dbReference>
<proteinExistence type="predicted"/>
<dbReference type="InterPro" id="IPR054053">
    <property type="entry name" value="DUF6887"/>
</dbReference>
<organism evidence="1 2">
    <name type="scientific">Floridaenema evergladense BLCC-F167</name>
    <dbReference type="NCBI Taxonomy" id="3153639"/>
    <lineage>
        <taxon>Bacteria</taxon>
        <taxon>Bacillati</taxon>
        <taxon>Cyanobacteriota</taxon>
        <taxon>Cyanophyceae</taxon>
        <taxon>Oscillatoriophycideae</taxon>
        <taxon>Aerosakkonematales</taxon>
        <taxon>Aerosakkonemataceae</taxon>
        <taxon>Floridanema</taxon>
        <taxon>Floridanema evergladense</taxon>
    </lineage>
</organism>
<sequence length="81" mass="9403">MKPNFKEMSTKDLRAYLLAHRDDLEALDTLVSRRTPDSEATIYPCIFTEEGLPIEENIRIAEEAIRQRVEAENNRNKDSHS</sequence>
<accession>A0ABV4WTJ6</accession>
<keyword evidence="2" id="KW-1185">Reference proteome</keyword>
<dbReference type="RefSeq" id="WP_413280749.1">
    <property type="nucleotide sequence ID" value="NZ_JBHFNT010000250.1"/>
</dbReference>
<dbReference type="EMBL" id="JBHFNT010000250">
    <property type="protein sequence ID" value="MFB2838434.1"/>
    <property type="molecule type" value="Genomic_DNA"/>
</dbReference>
<dbReference type="Proteomes" id="UP001576780">
    <property type="component" value="Unassembled WGS sequence"/>
</dbReference>
<evidence type="ECO:0000313" key="2">
    <source>
        <dbReference type="Proteomes" id="UP001576780"/>
    </source>
</evidence>
<evidence type="ECO:0000313" key="1">
    <source>
        <dbReference type="EMBL" id="MFB2838434.1"/>
    </source>
</evidence>
<reference evidence="1 2" key="1">
    <citation type="submission" date="2024-09" db="EMBL/GenBank/DDBJ databases">
        <title>Floridaenema gen nov. (Aerosakkonemataceae, Aerosakkonematales ord. nov., Cyanobacteria) from benthic tropical and subtropical fresh waters, with the description of four new species.</title>
        <authorList>
            <person name="Moretto J.A."/>
            <person name="Berthold D.E."/>
            <person name="Lefler F.W."/>
            <person name="Huang I.-S."/>
            <person name="Laughinghouse H. IV."/>
        </authorList>
    </citation>
    <scope>NUCLEOTIDE SEQUENCE [LARGE SCALE GENOMIC DNA]</scope>
    <source>
        <strain evidence="1 2">BLCC-F167</strain>
    </source>
</reference>
<protein>
    <submittedName>
        <fullName evidence="1">Uncharacterized protein</fullName>
    </submittedName>
</protein>
<name>A0ABV4WTJ6_9CYAN</name>
<gene>
    <name evidence="1" type="ORF">ACE1CA_28405</name>
</gene>
<comment type="caution">
    <text evidence="1">The sequence shown here is derived from an EMBL/GenBank/DDBJ whole genome shotgun (WGS) entry which is preliminary data.</text>
</comment>